<organism evidence="2 3">
    <name type="scientific">Arthrobacter ginsengisoli</name>
    <dbReference type="NCBI Taxonomy" id="1356565"/>
    <lineage>
        <taxon>Bacteria</taxon>
        <taxon>Bacillati</taxon>
        <taxon>Actinomycetota</taxon>
        <taxon>Actinomycetes</taxon>
        <taxon>Micrococcales</taxon>
        <taxon>Micrococcaceae</taxon>
        <taxon>Arthrobacter</taxon>
    </lineage>
</organism>
<reference evidence="2 3" key="1">
    <citation type="submission" date="2023-07" db="EMBL/GenBank/DDBJ databases">
        <title>Sorghum-associated microbial communities from plants grown in Nebraska, USA.</title>
        <authorList>
            <person name="Schachtman D."/>
        </authorList>
    </citation>
    <scope>NUCLEOTIDE SEQUENCE [LARGE SCALE GENOMIC DNA]</scope>
    <source>
        <strain evidence="2 3">BE167</strain>
    </source>
</reference>
<evidence type="ECO:0000313" key="2">
    <source>
        <dbReference type="EMBL" id="MDR7082658.1"/>
    </source>
</evidence>
<keyword evidence="3" id="KW-1185">Reference proteome</keyword>
<feature type="signal peptide" evidence="1">
    <location>
        <begin position="1"/>
        <end position="19"/>
    </location>
</feature>
<dbReference type="RefSeq" id="WP_310056247.1">
    <property type="nucleotide sequence ID" value="NZ_JAVDVQ010000006.1"/>
</dbReference>
<protein>
    <submittedName>
        <fullName evidence="2">Erythromycin esterase-like protein</fullName>
    </submittedName>
</protein>
<dbReference type="EMBL" id="JAVDVQ010000006">
    <property type="protein sequence ID" value="MDR7082658.1"/>
    <property type="molecule type" value="Genomic_DNA"/>
</dbReference>
<dbReference type="Proteomes" id="UP001252243">
    <property type="component" value="Unassembled WGS sequence"/>
</dbReference>
<keyword evidence="1" id="KW-0732">Signal</keyword>
<gene>
    <name evidence="2" type="ORF">J2X01_001947</name>
</gene>
<proteinExistence type="predicted"/>
<sequence>MFRAHRVVVGSVALGAAVALLTGCAPTPQENVSQACAAISAYGSALTNFKDTLKPSATVEQVKSARAEVDKTYQEMIKQTQDVSQDRADAVKTADQNLDKAVKDVPDDATLTQAAASLRDEAAKAQAAVSDVRSQLKC</sequence>
<feature type="chain" id="PRO_5046904181" evidence="1">
    <location>
        <begin position="20"/>
        <end position="138"/>
    </location>
</feature>
<dbReference type="PROSITE" id="PS51257">
    <property type="entry name" value="PROKAR_LIPOPROTEIN"/>
    <property type="match status" value="1"/>
</dbReference>
<name>A0ABU1UBZ7_9MICC</name>
<evidence type="ECO:0000256" key="1">
    <source>
        <dbReference type="SAM" id="SignalP"/>
    </source>
</evidence>
<accession>A0ABU1UBZ7</accession>
<evidence type="ECO:0000313" key="3">
    <source>
        <dbReference type="Proteomes" id="UP001252243"/>
    </source>
</evidence>
<comment type="caution">
    <text evidence="2">The sequence shown here is derived from an EMBL/GenBank/DDBJ whole genome shotgun (WGS) entry which is preliminary data.</text>
</comment>